<evidence type="ECO:0000313" key="3">
    <source>
        <dbReference type="WBParaSite" id="jg11204"/>
    </source>
</evidence>
<dbReference type="WBParaSite" id="jg11204">
    <property type="protein sequence ID" value="jg11204"/>
    <property type="gene ID" value="jg11204"/>
</dbReference>
<sequence length="102" mass="11098">MGDNCYEPIGGGDISAVPMAPPPIMIPTPAPKKTAGEKYVPPPPPPVPSSGPNRKSPTEKSMEDLDEFPQSTKREKTNPAMVQRTRKQRNRLLSEVDVPSFS</sequence>
<dbReference type="AlphaFoldDB" id="A0A915CPA9"/>
<proteinExistence type="predicted"/>
<evidence type="ECO:0000313" key="2">
    <source>
        <dbReference type="Proteomes" id="UP000887574"/>
    </source>
</evidence>
<protein>
    <submittedName>
        <fullName evidence="3">Uncharacterized protein</fullName>
    </submittedName>
</protein>
<organism evidence="2 3">
    <name type="scientific">Ditylenchus dipsaci</name>
    <dbReference type="NCBI Taxonomy" id="166011"/>
    <lineage>
        <taxon>Eukaryota</taxon>
        <taxon>Metazoa</taxon>
        <taxon>Ecdysozoa</taxon>
        <taxon>Nematoda</taxon>
        <taxon>Chromadorea</taxon>
        <taxon>Rhabditida</taxon>
        <taxon>Tylenchina</taxon>
        <taxon>Tylenchomorpha</taxon>
        <taxon>Sphaerularioidea</taxon>
        <taxon>Anguinidae</taxon>
        <taxon>Anguininae</taxon>
        <taxon>Ditylenchus</taxon>
    </lineage>
</organism>
<feature type="compositionally biased region" description="Pro residues" evidence="1">
    <location>
        <begin position="19"/>
        <end position="30"/>
    </location>
</feature>
<feature type="region of interest" description="Disordered" evidence="1">
    <location>
        <begin position="1"/>
        <end position="102"/>
    </location>
</feature>
<feature type="compositionally biased region" description="Pro residues" evidence="1">
    <location>
        <begin position="40"/>
        <end position="49"/>
    </location>
</feature>
<evidence type="ECO:0000256" key="1">
    <source>
        <dbReference type="SAM" id="MobiDB-lite"/>
    </source>
</evidence>
<dbReference type="Proteomes" id="UP000887574">
    <property type="component" value="Unplaced"/>
</dbReference>
<accession>A0A915CPA9</accession>
<keyword evidence="2" id="KW-1185">Reference proteome</keyword>
<reference evidence="3" key="1">
    <citation type="submission" date="2022-11" db="UniProtKB">
        <authorList>
            <consortium name="WormBaseParasite"/>
        </authorList>
    </citation>
    <scope>IDENTIFICATION</scope>
</reference>
<name>A0A915CPA9_9BILA</name>